<dbReference type="EMBL" id="VSRL01000437">
    <property type="protein sequence ID" value="NKE63838.1"/>
    <property type="molecule type" value="Genomic_DNA"/>
</dbReference>
<dbReference type="PANTHER" id="PTHR10039">
    <property type="entry name" value="AMELOGENIN"/>
    <property type="match status" value="1"/>
</dbReference>
<protein>
    <submittedName>
        <fullName evidence="2">NACHT domain-containing protein</fullName>
    </submittedName>
</protein>
<evidence type="ECO:0000313" key="3">
    <source>
        <dbReference type="Proteomes" id="UP001515943"/>
    </source>
</evidence>
<accession>A0ABX1FZQ8</accession>
<dbReference type="InterPro" id="IPR027417">
    <property type="entry name" value="P-loop_NTPase"/>
</dbReference>
<dbReference type="Proteomes" id="UP001515943">
    <property type="component" value="Unassembled WGS sequence"/>
</dbReference>
<name>A0ABX1FZQ8_9PSEU</name>
<dbReference type="Pfam" id="PF05729">
    <property type="entry name" value="NACHT"/>
    <property type="match status" value="1"/>
</dbReference>
<dbReference type="RefSeq" id="WP_167980405.1">
    <property type="nucleotide sequence ID" value="NZ_VSRL01000437.1"/>
</dbReference>
<dbReference type="InterPro" id="IPR007111">
    <property type="entry name" value="NACHT_NTPase"/>
</dbReference>
<comment type="caution">
    <text evidence="2">The sequence shown here is derived from an EMBL/GenBank/DDBJ whole genome shotgun (WGS) entry which is preliminary data.</text>
</comment>
<proteinExistence type="predicted"/>
<evidence type="ECO:0000313" key="2">
    <source>
        <dbReference type="EMBL" id="NKE63838.1"/>
    </source>
</evidence>
<gene>
    <name evidence="2" type="ORF">FXN61_46915</name>
</gene>
<feature type="domain" description="NACHT" evidence="1">
    <location>
        <begin position="78"/>
        <end position="174"/>
    </location>
</feature>
<organism evidence="2 3">
    <name type="scientific">Lentzea indica</name>
    <dbReference type="NCBI Taxonomy" id="2604800"/>
    <lineage>
        <taxon>Bacteria</taxon>
        <taxon>Bacillati</taxon>
        <taxon>Actinomycetota</taxon>
        <taxon>Actinomycetes</taxon>
        <taxon>Pseudonocardiales</taxon>
        <taxon>Pseudonocardiaceae</taxon>
        <taxon>Lentzea</taxon>
    </lineage>
</organism>
<dbReference type="Gene3D" id="3.40.50.300">
    <property type="entry name" value="P-loop containing nucleotide triphosphate hydrolases"/>
    <property type="match status" value="1"/>
</dbReference>
<sequence>MTDLPSVERIVNSVTGFAGMVVQTGTLVFGATGDVPVDEAVRDLGPLFADVLADGFTGRRWLLDQIDGFLAERPRGYLWVEGDAGVGKTALAAHLVRERGWAGHFSRLTRGGSARVALRNLAGQLAREHGLAPGGLLPGRWCTPEGFETLLARITPPLVLVVDGADEAEQVPGAQPWGLPMELPPGVFVVGTYRTGSPPPRSTPPSTVLRLASGDPRNVADVASHVARVQPDVAEELVIRCGGVWVYLRYVLNEIRQGVRSVTDPLPADLSRYYVDNLESWSREADWSDALLPLVSSLAIAGEPLSARQLAALSDVDEVWCASTATGRCGRFSVPSTGRPGVVSRCITPVCGSSSLACAPATRVPSRTGSGGTR</sequence>
<dbReference type="SUPFAM" id="SSF52540">
    <property type="entry name" value="P-loop containing nucleoside triphosphate hydrolases"/>
    <property type="match status" value="1"/>
</dbReference>
<reference evidence="2 3" key="1">
    <citation type="submission" date="2019-08" db="EMBL/GenBank/DDBJ databases">
        <title>Lentzea from Indian Himalayas.</title>
        <authorList>
            <person name="Mandal S."/>
            <person name="Mallick Gupta A."/>
            <person name="Maiti P.K."/>
            <person name="Sarkar J."/>
            <person name="Mandal S."/>
        </authorList>
    </citation>
    <scope>NUCLEOTIDE SEQUENCE [LARGE SCALE GENOMIC DNA]</scope>
    <source>
        <strain evidence="2 3">PSKA42</strain>
    </source>
</reference>
<evidence type="ECO:0000259" key="1">
    <source>
        <dbReference type="Pfam" id="PF05729"/>
    </source>
</evidence>
<keyword evidence="3" id="KW-1185">Reference proteome</keyword>